<dbReference type="PANTHER" id="PTHR46512">
    <property type="entry name" value="PEPTIDYLPROLYL ISOMERASE"/>
    <property type="match status" value="1"/>
</dbReference>
<proteinExistence type="predicted"/>
<organism evidence="6 7">
    <name type="scientific">Rhizoclosmatium globosum</name>
    <dbReference type="NCBI Taxonomy" id="329046"/>
    <lineage>
        <taxon>Eukaryota</taxon>
        <taxon>Fungi</taxon>
        <taxon>Fungi incertae sedis</taxon>
        <taxon>Chytridiomycota</taxon>
        <taxon>Chytridiomycota incertae sedis</taxon>
        <taxon>Chytridiomycetes</taxon>
        <taxon>Chytridiales</taxon>
        <taxon>Chytriomycetaceae</taxon>
        <taxon>Rhizoclosmatium</taxon>
    </lineage>
</organism>
<evidence type="ECO:0000256" key="5">
    <source>
        <dbReference type="PROSITE-ProRule" id="PRU00339"/>
    </source>
</evidence>
<accession>A0A1Y2CM56</accession>
<comment type="catalytic activity">
    <reaction evidence="1">
        <text>[protein]-peptidylproline (omega=180) = [protein]-peptidylproline (omega=0)</text>
        <dbReference type="Rhea" id="RHEA:16237"/>
        <dbReference type="Rhea" id="RHEA-COMP:10747"/>
        <dbReference type="Rhea" id="RHEA-COMP:10748"/>
        <dbReference type="ChEBI" id="CHEBI:83833"/>
        <dbReference type="ChEBI" id="CHEBI:83834"/>
        <dbReference type="EC" id="5.2.1.8"/>
    </reaction>
</comment>
<keyword evidence="4" id="KW-0413">Isomerase</keyword>
<dbReference type="Proteomes" id="UP000193642">
    <property type="component" value="Unassembled WGS sequence"/>
</dbReference>
<dbReference type="AlphaFoldDB" id="A0A1Y2CM56"/>
<dbReference type="EC" id="5.2.1.8" evidence="2"/>
<evidence type="ECO:0000256" key="4">
    <source>
        <dbReference type="ARBA" id="ARBA00023235"/>
    </source>
</evidence>
<dbReference type="SMART" id="SM00028">
    <property type="entry name" value="TPR"/>
    <property type="match status" value="2"/>
</dbReference>
<comment type="caution">
    <text evidence="6">The sequence shown here is derived from an EMBL/GenBank/DDBJ whole genome shotgun (WGS) entry which is preliminary data.</text>
</comment>
<evidence type="ECO:0000313" key="7">
    <source>
        <dbReference type="Proteomes" id="UP000193642"/>
    </source>
</evidence>
<dbReference type="InterPro" id="IPR019734">
    <property type="entry name" value="TPR_rpt"/>
</dbReference>
<dbReference type="InterPro" id="IPR011990">
    <property type="entry name" value="TPR-like_helical_dom_sf"/>
</dbReference>
<protein>
    <recommendedName>
        <fullName evidence="2">peptidylprolyl isomerase</fullName>
        <ecNumber evidence="2">5.2.1.8</ecNumber>
    </recommendedName>
</protein>
<evidence type="ECO:0000313" key="6">
    <source>
        <dbReference type="EMBL" id="ORY47445.1"/>
    </source>
</evidence>
<evidence type="ECO:0000256" key="2">
    <source>
        <dbReference type="ARBA" id="ARBA00013194"/>
    </source>
</evidence>
<dbReference type="SUPFAM" id="SSF48452">
    <property type="entry name" value="TPR-like"/>
    <property type="match status" value="1"/>
</dbReference>
<keyword evidence="3" id="KW-0697">Rotamase</keyword>
<dbReference type="InterPro" id="IPR050754">
    <property type="entry name" value="FKBP4/5/8-like"/>
</dbReference>
<sequence length="140" mass="15685">MSGLDQSQYASMMPGAPAQKVSEAEKKEINDTLVACYNNLAACQIKLSNWPRVVASANQVLKLTPTNAKALYRRGMAYRELNELAKAESDLTKADELAPGDNGVKLELAKLKKRYAEYDKKQKKEWAGLFDRMAKNEEKE</sequence>
<keyword evidence="5" id="KW-0802">TPR repeat</keyword>
<dbReference type="Gene3D" id="1.25.40.10">
    <property type="entry name" value="Tetratricopeptide repeat domain"/>
    <property type="match status" value="1"/>
</dbReference>
<keyword evidence="7" id="KW-1185">Reference proteome</keyword>
<gene>
    <name evidence="6" type="ORF">BCR33DRAFT_715160</name>
</gene>
<dbReference type="PROSITE" id="PS50005">
    <property type="entry name" value="TPR"/>
    <property type="match status" value="1"/>
</dbReference>
<reference evidence="6 7" key="1">
    <citation type="submission" date="2016-07" db="EMBL/GenBank/DDBJ databases">
        <title>Pervasive Adenine N6-methylation of Active Genes in Fungi.</title>
        <authorList>
            <consortium name="DOE Joint Genome Institute"/>
            <person name="Mondo S.J."/>
            <person name="Dannebaum R.O."/>
            <person name="Kuo R.C."/>
            <person name="Labutti K."/>
            <person name="Haridas S."/>
            <person name="Kuo A."/>
            <person name="Salamov A."/>
            <person name="Ahrendt S.R."/>
            <person name="Lipzen A."/>
            <person name="Sullivan W."/>
            <person name="Andreopoulos W.B."/>
            <person name="Clum A."/>
            <person name="Lindquist E."/>
            <person name="Daum C."/>
            <person name="Ramamoorthy G.K."/>
            <person name="Gryganskyi A."/>
            <person name="Culley D."/>
            <person name="Magnuson J.K."/>
            <person name="James T.Y."/>
            <person name="O'Malley M.A."/>
            <person name="Stajich J.E."/>
            <person name="Spatafora J.W."/>
            <person name="Visel A."/>
            <person name="Grigoriev I.V."/>
        </authorList>
    </citation>
    <scope>NUCLEOTIDE SEQUENCE [LARGE SCALE GENOMIC DNA]</scope>
    <source>
        <strain evidence="6 7">JEL800</strain>
    </source>
</reference>
<feature type="repeat" description="TPR" evidence="5">
    <location>
        <begin position="68"/>
        <end position="101"/>
    </location>
</feature>
<dbReference type="GO" id="GO:0003755">
    <property type="term" value="F:peptidyl-prolyl cis-trans isomerase activity"/>
    <property type="evidence" value="ECO:0007669"/>
    <property type="project" value="UniProtKB-EC"/>
</dbReference>
<dbReference type="EMBL" id="MCGO01000014">
    <property type="protein sequence ID" value="ORY47445.1"/>
    <property type="molecule type" value="Genomic_DNA"/>
</dbReference>
<name>A0A1Y2CM56_9FUNG</name>
<dbReference type="PANTHER" id="PTHR46512:SF9">
    <property type="entry name" value="PEPTIDYLPROLYL ISOMERASE"/>
    <property type="match status" value="1"/>
</dbReference>
<dbReference type="STRING" id="329046.A0A1Y2CM56"/>
<evidence type="ECO:0000256" key="1">
    <source>
        <dbReference type="ARBA" id="ARBA00000971"/>
    </source>
</evidence>
<evidence type="ECO:0000256" key="3">
    <source>
        <dbReference type="ARBA" id="ARBA00023110"/>
    </source>
</evidence>
<dbReference type="Pfam" id="PF13181">
    <property type="entry name" value="TPR_8"/>
    <property type="match status" value="1"/>
</dbReference>
<dbReference type="OrthoDB" id="433738at2759"/>